<comment type="caution">
    <text evidence="2">The sequence shown here is derived from an EMBL/GenBank/DDBJ whole genome shotgun (WGS) entry which is preliminary data.</text>
</comment>
<accession>A0A7J5UTE5</accession>
<keyword evidence="3" id="KW-1185">Reference proteome</keyword>
<proteinExistence type="predicted"/>
<gene>
    <name evidence="2" type="ORF">GB883_03240</name>
</gene>
<dbReference type="AlphaFoldDB" id="A0A7J5UTE5"/>
<sequence>MRRLKRERGAVAVVMAILAVPLIAAAALGVDIAAMAAERQQLQNGADAGALAIAQLCAKASAAAPGDCTAGGTTPNRAVGADKIAQNYALTNSNDQEVLAGVVRLPAPLTLSPTTGEVTVENTGVREHWLAPVIGVDASNIRTTSTAVWGAINHGTSLPLTISLCEITKLIAAGDPTFKFNTATGNYESNAPSGNKLAIRLPHPSSPNECIPNGSPQYVPGGFAWITDGLNQCSAATKIGDWIHSDPGASVYQPCDAPYLKGLVDSGKVLTIPIFDKAQGTGSNATYRIYGYVGFKLTGFAFNGNAEFQYKNTGFCTGSGNDQCIVGIFSNVLVPDGTLTPGAPALGGKTIRLIKK</sequence>
<evidence type="ECO:0000313" key="3">
    <source>
        <dbReference type="Proteomes" id="UP000451860"/>
    </source>
</evidence>
<dbReference type="OrthoDB" id="5187898at2"/>
<dbReference type="Pfam" id="PF13400">
    <property type="entry name" value="Tad"/>
    <property type="match status" value="1"/>
</dbReference>
<dbReference type="EMBL" id="WHJE01000008">
    <property type="protein sequence ID" value="KAE8765551.1"/>
    <property type="molecule type" value="Genomic_DNA"/>
</dbReference>
<name>A0A7J5UTE5_9MICO</name>
<evidence type="ECO:0000313" key="2">
    <source>
        <dbReference type="EMBL" id="KAE8765551.1"/>
    </source>
</evidence>
<reference evidence="2 3" key="1">
    <citation type="submission" date="2019-10" db="EMBL/GenBank/DDBJ databases">
        <title>Georgenia wutianyii sp. nov. and Georgenia yuyongxinii sp. nov. isolated from plateau pika (Ochotona curzoniae) in the Qinghai-Tibet plateau of China.</title>
        <authorList>
            <person name="Tian Z."/>
        </authorList>
    </citation>
    <scope>NUCLEOTIDE SEQUENCE [LARGE SCALE GENOMIC DNA]</scope>
    <source>
        <strain evidence="2 3">DSM 21501</strain>
    </source>
</reference>
<feature type="domain" description="Putative Flp pilus-assembly TadG-like N-terminal" evidence="1">
    <location>
        <begin position="9"/>
        <end position="52"/>
    </location>
</feature>
<dbReference type="RefSeq" id="WP_152201020.1">
    <property type="nucleotide sequence ID" value="NZ_VUKF01000005.1"/>
</dbReference>
<protein>
    <recommendedName>
        <fullName evidence="1">Putative Flp pilus-assembly TadG-like N-terminal domain-containing protein</fullName>
    </recommendedName>
</protein>
<dbReference type="InterPro" id="IPR028087">
    <property type="entry name" value="Tad_N"/>
</dbReference>
<evidence type="ECO:0000259" key="1">
    <source>
        <dbReference type="Pfam" id="PF13400"/>
    </source>
</evidence>
<organism evidence="2 3">
    <name type="scientific">Georgenia thermotolerans</name>
    <dbReference type="NCBI Taxonomy" id="527326"/>
    <lineage>
        <taxon>Bacteria</taxon>
        <taxon>Bacillati</taxon>
        <taxon>Actinomycetota</taxon>
        <taxon>Actinomycetes</taxon>
        <taxon>Micrococcales</taxon>
        <taxon>Bogoriellaceae</taxon>
        <taxon>Georgenia</taxon>
    </lineage>
</organism>
<dbReference type="Proteomes" id="UP000451860">
    <property type="component" value="Unassembled WGS sequence"/>
</dbReference>